<dbReference type="Proteomes" id="UP000295600">
    <property type="component" value="Unassembled WGS sequence"/>
</dbReference>
<dbReference type="PANTHER" id="PTHR43682:SF1">
    <property type="entry name" value="LACTATE UTILIZATION PROTEIN C"/>
    <property type="match status" value="1"/>
</dbReference>
<evidence type="ECO:0000313" key="7">
    <source>
        <dbReference type="Proteomes" id="UP000396835"/>
    </source>
</evidence>
<evidence type="ECO:0000313" key="5">
    <source>
        <dbReference type="Proteomes" id="UP000279562"/>
    </source>
</evidence>
<dbReference type="InterPro" id="IPR024185">
    <property type="entry name" value="FTHF_cligase-like_sf"/>
</dbReference>
<sequence length="192" mass="21386">MSSKEEILADIRKNTKRRYDYPVYSIHTTVYPDKTTKFLEVSDLVGGEAILLEERQDINDVICEKYPTAKSIVSNMDEITCATLNPDVLENAVELNGIEVAVVKGELGVAENGAVWISQSVKHKALYFIAEKLVIVLDRNRIVNNMHEAYGQLKNEQYKFGVFISGPSKTADIEQALVMGAHGARDVLVILT</sequence>
<reference evidence="3 6" key="3">
    <citation type="submission" date="2019-03" db="EMBL/GenBank/DDBJ databases">
        <title>Genomic Encyclopedia of Type Strains, Phase IV (KMG-IV): sequencing the most valuable type-strain genomes for metagenomic binning, comparative biology and taxonomic classification.</title>
        <authorList>
            <person name="Goeker M."/>
        </authorList>
    </citation>
    <scope>NUCLEOTIDE SEQUENCE [LARGE SCALE GENOMIC DNA]</scope>
    <source>
        <strain evidence="3 6">DSM 23917</strain>
    </source>
</reference>
<reference evidence="2 5" key="1">
    <citation type="submission" date="2018-11" db="EMBL/GenBank/DDBJ databases">
        <title>Genomes From Bacteria Associated with the Canine Oral Cavity: a Test Case for Automated Genome-Based Taxonomic Assignment.</title>
        <authorList>
            <person name="Coil D.A."/>
            <person name="Jospin G."/>
            <person name="Darling A.E."/>
            <person name="Wallis C."/>
            <person name="Davis I.J."/>
            <person name="Harris S."/>
            <person name="Eisen J.A."/>
            <person name="Holcombe L.J."/>
            <person name="O'Flynn C."/>
        </authorList>
    </citation>
    <scope>NUCLEOTIDE SEQUENCE [LARGE SCALE GENOMIC DNA]</scope>
    <source>
        <strain evidence="2 5">OH1047_COT-310</strain>
    </source>
</reference>
<evidence type="ECO:0000313" key="4">
    <source>
        <dbReference type="EMBL" id="VFB12598.1"/>
    </source>
</evidence>
<evidence type="ECO:0000313" key="6">
    <source>
        <dbReference type="Proteomes" id="UP000295600"/>
    </source>
</evidence>
<gene>
    <name evidence="2" type="ORF">EII33_10850</name>
    <name evidence="3" type="ORF">EV202_13520</name>
    <name evidence="4" type="ORF">NCTC7812_00083</name>
</gene>
<protein>
    <submittedName>
        <fullName evidence="3">L-lactate dehydrogenase complex protein LldG</fullName>
    </submittedName>
    <submittedName>
        <fullName evidence="4">Lactate utilization protein B/C</fullName>
    </submittedName>
</protein>
<dbReference type="Pfam" id="PF02589">
    <property type="entry name" value="LUD_dom"/>
    <property type="match status" value="1"/>
</dbReference>
<dbReference type="InterPro" id="IPR003741">
    <property type="entry name" value="LUD_dom"/>
</dbReference>
<dbReference type="Gene3D" id="3.40.50.10420">
    <property type="entry name" value="NagB/RpiA/CoA transferase-like"/>
    <property type="match status" value="1"/>
</dbReference>
<dbReference type="PANTHER" id="PTHR43682">
    <property type="entry name" value="LACTATE UTILIZATION PROTEIN C"/>
    <property type="match status" value="1"/>
</dbReference>
<reference evidence="4 7" key="2">
    <citation type="submission" date="2019-02" db="EMBL/GenBank/DDBJ databases">
        <authorList>
            <consortium name="Pathogen Informatics"/>
        </authorList>
    </citation>
    <scope>NUCLEOTIDE SEQUENCE [LARGE SCALE GENOMIC DNA]</scope>
    <source>
        <strain evidence="4 7">3012STDY7078512</strain>
    </source>
</reference>
<dbReference type="Proteomes" id="UP000396835">
    <property type="component" value="Unassembled WGS sequence"/>
</dbReference>
<name>A0A3P2A2A8_9BACE</name>
<dbReference type="AlphaFoldDB" id="A0A3P2A2A8"/>
<dbReference type="OrthoDB" id="9794157at2"/>
<dbReference type="RefSeq" id="WP_125239722.1">
    <property type="nucleotide sequence ID" value="NZ_CAACYH010000002.1"/>
</dbReference>
<dbReference type="EMBL" id="CAACYH010000002">
    <property type="protein sequence ID" value="VFB12598.1"/>
    <property type="molecule type" value="Genomic_DNA"/>
</dbReference>
<dbReference type="SUPFAM" id="SSF100950">
    <property type="entry name" value="NagB/RpiA/CoA transferase-like"/>
    <property type="match status" value="1"/>
</dbReference>
<proteinExistence type="predicted"/>
<dbReference type="EMBL" id="SLXB01000035">
    <property type="protein sequence ID" value="TCO87127.1"/>
    <property type="molecule type" value="Genomic_DNA"/>
</dbReference>
<keyword evidence="5" id="KW-1185">Reference proteome</keyword>
<accession>A0A3P2A2A8</accession>
<feature type="domain" description="LUD" evidence="1">
    <location>
        <begin position="89"/>
        <end position="191"/>
    </location>
</feature>
<evidence type="ECO:0000259" key="1">
    <source>
        <dbReference type="Pfam" id="PF02589"/>
    </source>
</evidence>
<evidence type="ECO:0000313" key="3">
    <source>
        <dbReference type="EMBL" id="TCO87127.1"/>
    </source>
</evidence>
<evidence type="ECO:0000313" key="2">
    <source>
        <dbReference type="EMBL" id="RRD88996.1"/>
    </source>
</evidence>
<organism evidence="2 5">
    <name type="scientific">Prevotella heparinolytica</name>
    <dbReference type="NCBI Taxonomy" id="28113"/>
    <lineage>
        <taxon>Bacteria</taxon>
        <taxon>Pseudomonadati</taxon>
        <taxon>Bacteroidota</taxon>
        <taxon>Bacteroidia</taxon>
        <taxon>Bacteroidales</taxon>
        <taxon>Bacteroidaceae</taxon>
        <taxon>Bacteroides</taxon>
    </lineage>
</organism>
<dbReference type="InterPro" id="IPR037171">
    <property type="entry name" value="NagB/RpiA_transferase-like"/>
</dbReference>
<dbReference type="Proteomes" id="UP000279562">
    <property type="component" value="Unassembled WGS sequence"/>
</dbReference>
<dbReference type="EMBL" id="RQYF01000062">
    <property type="protein sequence ID" value="RRD88996.1"/>
    <property type="molecule type" value="Genomic_DNA"/>
</dbReference>